<keyword evidence="1" id="KW-1133">Transmembrane helix</keyword>
<evidence type="ECO:0000313" key="3">
    <source>
        <dbReference type="Proteomes" id="UP000770889"/>
    </source>
</evidence>
<organism evidence="2 3">
    <name type="scientific">Candidatus Thiodiazotropha taylori</name>
    <dbReference type="NCBI Taxonomy" id="2792791"/>
    <lineage>
        <taxon>Bacteria</taxon>
        <taxon>Pseudomonadati</taxon>
        <taxon>Pseudomonadota</taxon>
        <taxon>Gammaproteobacteria</taxon>
        <taxon>Chromatiales</taxon>
        <taxon>Sedimenticolaceae</taxon>
        <taxon>Candidatus Thiodiazotropha</taxon>
    </lineage>
</organism>
<dbReference type="Proteomes" id="UP000770889">
    <property type="component" value="Unassembled WGS sequence"/>
</dbReference>
<name>A0A944M8F1_9GAMM</name>
<comment type="caution">
    <text evidence="2">The sequence shown here is derived from an EMBL/GenBank/DDBJ whole genome shotgun (WGS) entry which is preliminary data.</text>
</comment>
<proteinExistence type="predicted"/>
<reference evidence="2 3" key="1">
    <citation type="submission" date="2021-05" db="EMBL/GenBank/DDBJ databases">
        <title>Genetic and Functional Diversity in Clade A Lucinid endosymbionts from the Bahamas.</title>
        <authorList>
            <person name="Giani N.M."/>
            <person name="Engel A.S."/>
            <person name="Campbell B.J."/>
        </authorList>
    </citation>
    <scope>NUCLEOTIDE SEQUENCE [LARGE SCALE GENOMIC DNA]</scope>
    <source>
        <strain evidence="2">LUC16012Gg_MoonRockCtena</strain>
    </source>
</reference>
<evidence type="ECO:0000256" key="1">
    <source>
        <dbReference type="SAM" id="Phobius"/>
    </source>
</evidence>
<feature type="transmembrane region" description="Helical" evidence="1">
    <location>
        <begin position="70"/>
        <end position="93"/>
    </location>
</feature>
<accession>A0A944M8F1</accession>
<sequence>MNKKNFPFVALSLGLLTMLVVMKGVQTRADGSTSIPLLTLLVVSEFAFFVTAIGGYLGIRQIRASGMRPLYTGITLFCILLSVGFLLLGIRLWPN</sequence>
<dbReference type="AlphaFoldDB" id="A0A944M8F1"/>
<evidence type="ECO:0000313" key="2">
    <source>
        <dbReference type="EMBL" id="MBT2989316.1"/>
    </source>
</evidence>
<keyword evidence="1" id="KW-0472">Membrane</keyword>
<protein>
    <submittedName>
        <fullName evidence="2">Uncharacterized protein</fullName>
    </submittedName>
</protein>
<keyword evidence="1" id="KW-0812">Transmembrane</keyword>
<feature type="transmembrane region" description="Helical" evidence="1">
    <location>
        <begin position="37"/>
        <end position="58"/>
    </location>
</feature>
<gene>
    <name evidence="2" type="ORF">KME65_10155</name>
</gene>
<dbReference type="EMBL" id="JAHHGM010000008">
    <property type="protein sequence ID" value="MBT2989316.1"/>
    <property type="molecule type" value="Genomic_DNA"/>
</dbReference>